<evidence type="ECO:0000256" key="1">
    <source>
        <dbReference type="SAM" id="MobiDB-lite"/>
    </source>
</evidence>
<organism evidence="2">
    <name type="scientific">Nothobranchius pienaari</name>
    <dbReference type="NCBI Taxonomy" id="704102"/>
    <lineage>
        <taxon>Eukaryota</taxon>
        <taxon>Metazoa</taxon>
        <taxon>Chordata</taxon>
        <taxon>Craniata</taxon>
        <taxon>Vertebrata</taxon>
        <taxon>Euteleostomi</taxon>
        <taxon>Actinopterygii</taxon>
        <taxon>Neopterygii</taxon>
        <taxon>Teleostei</taxon>
        <taxon>Neoteleostei</taxon>
        <taxon>Acanthomorphata</taxon>
        <taxon>Ovalentaria</taxon>
        <taxon>Atherinomorphae</taxon>
        <taxon>Cyprinodontiformes</taxon>
        <taxon>Nothobranchiidae</taxon>
        <taxon>Nothobranchius</taxon>
    </lineage>
</organism>
<accession>A0A1A8LT69</accession>
<reference evidence="2" key="1">
    <citation type="submission" date="2016-05" db="EMBL/GenBank/DDBJ databases">
        <authorList>
            <person name="Lavstsen T."/>
            <person name="Jespersen J.S."/>
        </authorList>
    </citation>
    <scope>NUCLEOTIDE SEQUENCE</scope>
    <source>
        <tissue evidence="2">Brain</tissue>
    </source>
</reference>
<evidence type="ECO:0000313" key="2">
    <source>
        <dbReference type="EMBL" id="SBR47777.1"/>
    </source>
</evidence>
<feature type="non-terminal residue" evidence="2">
    <location>
        <position position="1"/>
    </location>
</feature>
<name>A0A1A8LT69_9TELE</name>
<gene>
    <name evidence="2" type="primary">CR936371.1</name>
</gene>
<proteinExistence type="predicted"/>
<reference evidence="2" key="2">
    <citation type="submission" date="2016-06" db="EMBL/GenBank/DDBJ databases">
        <title>The genome of a short-lived fish provides insights into sex chromosome evolution and the genetic control of aging.</title>
        <authorList>
            <person name="Reichwald K."/>
            <person name="Felder M."/>
            <person name="Petzold A."/>
            <person name="Koch P."/>
            <person name="Groth M."/>
            <person name="Platzer M."/>
        </authorList>
    </citation>
    <scope>NUCLEOTIDE SEQUENCE</scope>
    <source>
        <tissue evidence="2">Brain</tissue>
    </source>
</reference>
<feature type="compositionally biased region" description="Basic and acidic residues" evidence="1">
    <location>
        <begin position="1"/>
        <end position="17"/>
    </location>
</feature>
<protein>
    <submittedName>
        <fullName evidence="2">Uncharacterized protein</fullName>
    </submittedName>
</protein>
<dbReference type="EMBL" id="HAEF01009057">
    <property type="protein sequence ID" value="SBR47777.1"/>
    <property type="molecule type" value="Transcribed_RNA"/>
</dbReference>
<sequence>RFFGKDTDAGSGSDREGLPVGGKTSCRKLYYRRNGETISE</sequence>
<dbReference type="AlphaFoldDB" id="A0A1A8LT69"/>
<feature type="region of interest" description="Disordered" evidence="1">
    <location>
        <begin position="1"/>
        <end position="23"/>
    </location>
</feature>